<protein>
    <submittedName>
        <fullName evidence="2">Tripartite-type tricarboxylate transporter receptor subunit TctC</fullName>
    </submittedName>
</protein>
<keyword evidence="2" id="KW-0675">Receptor</keyword>
<dbReference type="CDD" id="cd13578">
    <property type="entry name" value="PBP2_Bug27"/>
    <property type="match status" value="1"/>
</dbReference>
<organism evidence="2 3">
    <name type="scientific">Enterovirga rhinocerotis</name>
    <dbReference type="NCBI Taxonomy" id="1339210"/>
    <lineage>
        <taxon>Bacteria</taxon>
        <taxon>Pseudomonadati</taxon>
        <taxon>Pseudomonadota</taxon>
        <taxon>Alphaproteobacteria</taxon>
        <taxon>Hyphomicrobiales</taxon>
        <taxon>Methylobacteriaceae</taxon>
        <taxon>Enterovirga</taxon>
    </lineage>
</organism>
<dbReference type="InterPro" id="IPR006311">
    <property type="entry name" value="TAT_signal"/>
</dbReference>
<keyword evidence="3" id="KW-1185">Reference proteome</keyword>
<dbReference type="OrthoDB" id="7250553at2"/>
<dbReference type="InterPro" id="IPR042100">
    <property type="entry name" value="Bug_dom1"/>
</dbReference>
<proteinExistence type="inferred from homology"/>
<dbReference type="Gene3D" id="3.40.190.150">
    <property type="entry name" value="Bordetella uptake gene, domain 1"/>
    <property type="match status" value="1"/>
</dbReference>
<dbReference type="PIRSF" id="PIRSF017082">
    <property type="entry name" value="YflP"/>
    <property type="match status" value="1"/>
</dbReference>
<dbReference type="PROSITE" id="PS51318">
    <property type="entry name" value="TAT"/>
    <property type="match status" value="1"/>
</dbReference>
<dbReference type="PANTHER" id="PTHR42928:SF5">
    <property type="entry name" value="BLR1237 PROTEIN"/>
    <property type="match status" value="1"/>
</dbReference>
<gene>
    <name evidence="2" type="ORF">EV668_3221</name>
</gene>
<dbReference type="SUPFAM" id="SSF53850">
    <property type="entry name" value="Periplasmic binding protein-like II"/>
    <property type="match status" value="1"/>
</dbReference>
<comment type="caution">
    <text evidence="2">The sequence shown here is derived from an EMBL/GenBank/DDBJ whole genome shotgun (WGS) entry which is preliminary data.</text>
</comment>
<dbReference type="EMBL" id="SNZR01000013">
    <property type="protein sequence ID" value="TDR90370.1"/>
    <property type="molecule type" value="Genomic_DNA"/>
</dbReference>
<dbReference type="PANTHER" id="PTHR42928">
    <property type="entry name" value="TRICARBOXYLATE-BINDING PROTEIN"/>
    <property type="match status" value="1"/>
</dbReference>
<evidence type="ECO:0000313" key="3">
    <source>
        <dbReference type="Proteomes" id="UP000295122"/>
    </source>
</evidence>
<dbReference type="Gene3D" id="3.40.190.10">
    <property type="entry name" value="Periplasmic binding protein-like II"/>
    <property type="match status" value="1"/>
</dbReference>
<sequence>MTTFTRRGTLAGLGGAAALALTGGSAWADLYPSRPIRMLVPFPPGGPTDLVARVIAEAMGNDLKQQVIIDNRPGANGNIAVEATAKAAPDGYTLVYNTSAVSISPALYPKLGYNIETDLVPIALTATVPLVLIIHPSIPAKTVKEFIDYARSKPGELSYASTGIGSVTHLGAALFQSTNGIKAVHVPFRGSAPGLTGLAGNHVQFMTDTVNSAHPLINGGQIRGLAVLGAKRVPVLPDLPTLDEVGLKDFDIGAWQGIMAPKGTPPAIVERLNAAVLKALQDPGVKEKLAIQGATILGSTPKEYGDYILAEIKRWGPVVKESGAKAD</sequence>
<dbReference type="InterPro" id="IPR005064">
    <property type="entry name" value="BUG"/>
</dbReference>
<evidence type="ECO:0000256" key="1">
    <source>
        <dbReference type="ARBA" id="ARBA00006987"/>
    </source>
</evidence>
<comment type="similarity">
    <text evidence="1">Belongs to the UPF0065 (bug) family.</text>
</comment>
<dbReference type="Pfam" id="PF03401">
    <property type="entry name" value="TctC"/>
    <property type="match status" value="1"/>
</dbReference>
<dbReference type="AlphaFoldDB" id="A0A4R7BWT6"/>
<name>A0A4R7BWT6_9HYPH</name>
<dbReference type="Proteomes" id="UP000295122">
    <property type="component" value="Unassembled WGS sequence"/>
</dbReference>
<reference evidence="2 3" key="1">
    <citation type="submission" date="2019-03" db="EMBL/GenBank/DDBJ databases">
        <title>Genomic Encyclopedia of Type Strains, Phase IV (KMG-IV): sequencing the most valuable type-strain genomes for metagenomic binning, comparative biology and taxonomic classification.</title>
        <authorList>
            <person name="Goeker M."/>
        </authorList>
    </citation>
    <scope>NUCLEOTIDE SEQUENCE [LARGE SCALE GENOMIC DNA]</scope>
    <source>
        <strain evidence="2 3">DSM 25903</strain>
    </source>
</reference>
<dbReference type="RefSeq" id="WP_133771712.1">
    <property type="nucleotide sequence ID" value="NZ_SNZR01000013.1"/>
</dbReference>
<accession>A0A4R7BWT6</accession>
<evidence type="ECO:0000313" key="2">
    <source>
        <dbReference type="EMBL" id="TDR90370.1"/>
    </source>
</evidence>